<dbReference type="EMBL" id="JBBPCN010000001">
    <property type="protein sequence ID" value="MEK8072552.1"/>
    <property type="molecule type" value="Genomic_DNA"/>
</dbReference>
<keyword evidence="2 5" id="KW-0812">Transmembrane</keyword>
<feature type="transmembrane region" description="Helical" evidence="5">
    <location>
        <begin position="59"/>
        <end position="79"/>
    </location>
</feature>
<protein>
    <submittedName>
        <fullName evidence="7">DUF1049 domain-containing protein</fullName>
    </submittedName>
</protein>
<accession>A0ABU9D1D7</accession>
<comment type="caution">
    <text evidence="7">The sequence shown here is derived from an EMBL/GenBank/DDBJ whole genome shotgun (WGS) entry which is preliminary data.</text>
</comment>
<evidence type="ECO:0000256" key="5">
    <source>
        <dbReference type="SAM" id="Phobius"/>
    </source>
</evidence>
<evidence type="ECO:0000256" key="3">
    <source>
        <dbReference type="ARBA" id="ARBA00022989"/>
    </source>
</evidence>
<keyword evidence="3 5" id="KW-1133">Transmembrane helix</keyword>
<keyword evidence="1" id="KW-1003">Cell membrane</keyword>
<evidence type="ECO:0000256" key="2">
    <source>
        <dbReference type="ARBA" id="ARBA00022692"/>
    </source>
</evidence>
<keyword evidence="4 5" id="KW-0472">Membrane</keyword>
<keyword evidence="8" id="KW-1185">Reference proteome</keyword>
<evidence type="ECO:0000256" key="1">
    <source>
        <dbReference type="ARBA" id="ARBA00022475"/>
    </source>
</evidence>
<dbReference type="Proteomes" id="UP001456513">
    <property type="component" value="Unassembled WGS sequence"/>
</dbReference>
<dbReference type="InterPro" id="IPR010445">
    <property type="entry name" value="LapA_dom"/>
</dbReference>
<sequence>MTTSTDTTKTTKRRGGFASKFALLITLVLVAALVIFVLQNTIHTNINFLGWNFDLAQGVSLLGAAVVGAVITLTATAAFKVRRAVR</sequence>
<gene>
    <name evidence="7" type="ORF">AABD04_17040</name>
</gene>
<evidence type="ECO:0000313" key="7">
    <source>
        <dbReference type="EMBL" id="MEK8072552.1"/>
    </source>
</evidence>
<feature type="domain" description="Lipopolysaccharide assembly protein A" evidence="6">
    <location>
        <begin position="39"/>
        <end position="84"/>
    </location>
</feature>
<reference evidence="7 8" key="1">
    <citation type="submission" date="2024-03" db="EMBL/GenBank/DDBJ databases">
        <title>Rhodococcus navarretei sp. nov. and Pseudarthrobacter quantumdoti sp. nov., two new species with the ability to biosynthesize Quantum Dots isolated from soil samples at Union Glacier, Antarctica.</title>
        <authorList>
            <person name="Vargas M."/>
        </authorList>
    </citation>
    <scope>NUCLEOTIDE SEQUENCE [LARGE SCALE GENOMIC DNA]</scope>
    <source>
        <strain evidence="7 8">EXRC-4A-4</strain>
    </source>
</reference>
<evidence type="ECO:0000313" key="8">
    <source>
        <dbReference type="Proteomes" id="UP001456513"/>
    </source>
</evidence>
<organism evidence="7 8">
    <name type="scientific">Rhodococcus navarretei</name>
    <dbReference type="NCBI Taxonomy" id="3128981"/>
    <lineage>
        <taxon>Bacteria</taxon>
        <taxon>Bacillati</taxon>
        <taxon>Actinomycetota</taxon>
        <taxon>Actinomycetes</taxon>
        <taxon>Mycobacteriales</taxon>
        <taxon>Nocardiaceae</taxon>
        <taxon>Rhodococcus</taxon>
    </lineage>
</organism>
<proteinExistence type="predicted"/>
<evidence type="ECO:0000256" key="4">
    <source>
        <dbReference type="ARBA" id="ARBA00023136"/>
    </source>
</evidence>
<evidence type="ECO:0000259" key="6">
    <source>
        <dbReference type="Pfam" id="PF06305"/>
    </source>
</evidence>
<dbReference type="Pfam" id="PF06305">
    <property type="entry name" value="LapA_dom"/>
    <property type="match status" value="1"/>
</dbReference>
<name>A0ABU9D1D7_9NOCA</name>
<dbReference type="RefSeq" id="WP_243596364.1">
    <property type="nucleotide sequence ID" value="NZ_JBBPCN010000001.1"/>
</dbReference>
<feature type="transmembrane region" description="Helical" evidence="5">
    <location>
        <begin position="21"/>
        <end position="39"/>
    </location>
</feature>